<feature type="binding site" evidence="1">
    <location>
        <position position="230"/>
    </location>
    <ligand>
        <name>prenylated FMN</name>
        <dbReference type="ChEBI" id="CHEBI:87746"/>
    </ligand>
</feature>
<dbReference type="Pfam" id="PF20696">
    <property type="entry name" value="UbiD_C"/>
    <property type="match status" value="1"/>
</dbReference>
<dbReference type="PANTHER" id="PTHR30108:SF17">
    <property type="entry name" value="FERULIC ACID DECARBOXYLASE 1"/>
    <property type="match status" value="1"/>
</dbReference>
<dbReference type="GO" id="GO:0033494">
    <property type="term" value="P:ferulate metabolic process"/>
    <property type="evidence" value="ECO:0007669"/>
    <property type="project" value="TreeGrafter"/>
</dbReference>
<dbReference type="STRING" id="466.Lmac_1116"/>
<dbReference type="EMBL" id="LNYL01000027">
    <property type="protein sequence ID" value="KTD28057.1"/>
    <property type="molecule type" value="Genomic_DNA"/>
</dbReference>
<feature type="binding site" evidence="1">
    <location>
        <position position="189"/>
    </location>
    <ligand>
        <name>Mn(2+)</name>
        <dbReference type="ChEBI" id="CHEBI:29035"/>
    </ligand>
</feature>
<keyword evidence="6" id="KW-1185">Reference proteome</keyword>
<reference evidence="5 6" key="1">
    <citation type="submission" date="2015-11" db="EMBL/GenBank/DDBJ databases">
        <title>Genomic analysis of 38 Legionella species identifies large and diverse effector repertoires.</title>
        <authorList>
            <person name="Burstein D."/>
            <person name="Amaro F."/>
            <person name="Zusman T."/>
            <person name="Lifshitz Z."/>
            <person name="Cohen O."/>
            <person name="Gilbert J.A."/>
            <person name="Pupko T."/>
            <person name="Shuman H.A."/>
            <person name="Segal G."/>
        </authorList>
    </citation>
    <scope>NUCLEOTIDE SEQUENCE [LARGE SCALE GENOMIC DNA]</scope>
    <source>
        <strain evidence="5 6">PX-1-G2-E2</strain>
    </source>
</reference>
<comment type="cofactor">
    <cofactor evidence="1">
        <name>K(+)</name>
        <dbReference type="ChEBI" id="CHEBI:29103"/>
    </cofactor>
    <text evidence="1">Binds 1 K(+) per subunit.</text>
</comment>
<comment type="caution">
    <text evidence="1">Lacks conserved residue(s) required for the propagation of feature annotation.</text>
</comment>
<dbReference type="RefSeq" id="WP_058451898.1">
    <property type="nucleotide sequence ID" value="NZ_CAAAIB010000010.1"/>
</dbReference>
<comment type="similarity">
    <text evidence="1">Belongs to the UbiD family. UbiD-like/FDC subfamily.</text>
</comment>
<feature type="domain" description="3-octaprenyl-4-hydroxybenzoate carboxy-lyase-like N-terminal" evidence="3">
    <location>
        <begin position="13"/>
        <end position="99"/>
    </location>
</feature>
<evidence type="ECO:0000256" key="1">
    <source>
        <dbReference type="HAMAP-Rule" id="MF_01983"/>
    </source>
</evidence>
<feature type="binding site" evidence="1">
    <location>
        <position position="230"/>
    </location>
    <ligand>
        <name>Mn(2+)</name>
        <dbReference type="ChEBI" id="CHEBI:29035"/>
    </ligand>
</feature>
<keyword evidence="1" id="KW-0479">Metal-binding</keyword>
<keyword evidence="1" id="KW-0058">Aromatic hydrocarbons catabolism</keyword>
<dbReference type="GO" id="GO:0034941">
    <property type="term" value="F:pyrrole-2-carboxylate decarboxylase activity"/>
    <property type="evidence" value="ECO:0007669"/>
    <property type="project" value="UniProtKB-EC"/>
</dbReference>
<feature type="domain" description="3-octaprenyl-4-hydroxybenzoate carboxy-lyase-like Rift-related" evidence="2">
    <location>
        <begin position="116"/>
        <end position="316"/>
    </location>
</feature>
<comment type="caution">
    <text evidence="5">The sequence shown here is derived from an EMBL/GenBank/DDBJ whole genome shotgun (WGS) entry which is preliminary data.</text>
</comment>
<dbReference type="InterPro" id="IPR049381">
    <property type="entry name" value="UbiD-like_C"/>
</dbReference>
<dbReference type="Pfam" id="PF20695">
    <property type="entry name" value="UbiD_N"/>
    <property type="match status" value="1"/>
</dbReference>
<organism evidence="5 6">
    <name type="scientific">Legionella maceachernii</name>
    <dbReference type="NCBI Taxonomy" id="466"/>
    <lineage>
        <taxon>Bacteria</taxon>
        <taxon>Pseudomonadati</taxon>
        <taxon>Pseudomonadota</taxon>
        <taxon>Gammaproteobacteria</taxon>
        <taxon>Legionellales</taxon>
        <taxon>Legionellaceae</taxon>
        <taxon>Legionella</taxon>
    </lineage>
</organism>
<dbReference type="InterPro" id="IPR048304">
    <property type="entry name" value="UbiD_Rift_dom"/>
</dbReference>
<feature type="binding site" evidence="1">
    <location>
        <position position="167"/>
    </location>
    <ligand>
        <name>K(+)</name>
        <dbReference type="ChEBI" id="CHEBI:29103"/>
    </ligand>
</feature>
<evidence type="ECO:0000259" key="3">
    <source>
        <dbReference type="Pfam" id="PF20695"/>
    </source>
</evidence>
<dbReference type="NCBIfam" id="TIGR00148">
    <property type="entry name" value="UbiD family decarboxylase"/>
    <property type="match status" value="1"/>
</dbReference>
<dbReference type="AlphaFoldDB" id="A0A0W0W6T4"/>
<name>A0A0W0W6T4_9GAMM</name>
<dbReference type="InterPro" id="IPR049383">
    <property type="entry name" value="UbiD-like_N"/>
</dbReference>
<dbReference type="SUPFAM" id="SSF50475">
    <property type="entry name" value="FMN-binding split barrel"/>
    <property type="match status" value="1"/>
</dbReference>
<feature type="binding site" evidence="1">
    <location>
        <position position="171"/>
    </location>
    <ligand>
        <name>prenylated FMN</name>
        <dbReference type="ChEBI" id="CHEBI:87746"/>
    </ligand>
</feature>
<comment type="catalytic activity">
    <reaction evidence="1">
        <text>pyrrole-2-carboxylate + H2O = 1H-pyrrole + hydrogencarbonate</text>
        <dbReference type="Rhea" id="RHEA:31379"/>
        <dbReference type="ChEBI" id="CHEBI:15377"/>
        <dbReference type="ChEBI" id="CHEBI:17544"/>
        <dbReference type="ChEBI" id="CHEBI:19203"/>
        <dbReference type="ChEBI" id="CHEBI:27660"/>
        <dbReference type="EC" id="4.1.1.93"/>
    </reaction>
</comment>
<keyword evidence="1" id="KW-0464">Manganese</keyword>
<keyword evidence="1" id="KW-0630">Potassium</keyword>
<dbReference type="InterPro" id="IPR002830">
    <property type="entry name" value="UbiD"/>
</dbReference>
<evidence type="ECO:0000313" key="5">
    <source>
        <dbReference type="EMBL" id="KTD28057.1"/>
    </source>
</evidence>
<keyword evidence="1" id="KW-0456">Lyase</keyword>
<dbReference type="Proteomes" id="UP000054908">
    <property type="component" value="Unassembled WGS sequence"/>
</dbReference>
<dbReference type="PANTHER" id="PTHR30108">
    <property type="entry name" value="3-OCTAPRENYL-4-HYDROXYBENZOATE CARBOXY-LYASE-RELATED"/>
    <property type="match status" value="1"/>
</dbReference>
<dbReference type="GO" id="GO:0005737">
    <property type="term" value="C:cytoplasm"/>
    <property type="evidence" value="ECO:0007669"/>
    <property type="project" value="TreeGrafter"/>
</dbReference>
<evidence type="ECO:0000259" key="4">
    <source>
        <dbReference type="Pfam" id="PF20696"/>
    </source>
</evidence>
<evidence type="ECO:0000313" key="6">
    <source>
        <dbReference type="Proteomes" id="UP000054908"/>
    </source>
</evidence>
<comment type="cofactor">
    <cofactor evidence="1">
        <name>prenylated FMN</name>
        <dbReference type="ChEBI" id="CHEBI:87746"/>
    </cofactor>
    <text evidence="1">Binds 1 prenylated FMN per subunit.</text>
</comment>
<keyword evidence="1" id="KW-0210">Decarboxylase</keyword>
<evidence type="ECO:0000259" key="2">
    <source>
        <dbReference type="Pfam" id="PF01977"/>
    </source>
</evidence>
<dbReference type="GO" id="GO:0046872">
    <property type="term" value="F:metal ion binding"/>
    <property type="evidence" value="ECO:0007669"/>
    <property type="project" value="UniProtKB-KW"/>
</dbReference>
<feature type="binding site" evidence="1">
    <location>
        <position position="230"/>
    </location>
    <ligand>
        <name>K(+)</name>
        <dbReference type="ChEBI" id="CHEBI:29103"/>
    </ligand>
</feature>
<dbReference type="Pfam" id="PF01977">
    <property type="entry name" value="UbiD"/>
    <property type="match status" value="1"/>
</dbReference>
<dbReference type="PATRIC" id="fig|466.6.peg.1187"/>
<comment type="catalytic activity">
    <reaction evidence="1">
        <text>pyrrole-2-carboxylate + H(+) = 1H-pyrrole + CO2</text>
        <dbReference type="Rhea" id="RHEA:31375"/>
        <dbReference type="ChEBI" id="CHEBI:15378"/>
        <dbReference type="ChEBI" id="CHEBI:16526"/>
        <dbReference type="ChEBI" id="CHEBI:19203"/>
        <dbReference type="ChEBI" id="CHEBI:27660"/>
        <dbReference type="EC" id="4.1.1.93"/>
    </reaction>
</comment>
<dbReference type="GO" id="GO:0046281">
    <property type="term" value="P:cinnamic acid catabolic process"/>
    <property type="evidence" value="ECO:0007669"/>
    <property type="project" value="TreeGrafter"/>
</dbReference>
<dbReference type="EC" id="4.1.1.93" evidence="1"/>
<dbReference type="Gene3D" id="3.40.1670.10">
    <property type="entry name" value="UbiD C-terminal domain-like"/>
    <property type="match status" value="1"/>
</dbReference>
<sequence length="502" mass="56132">MVTKHLTDLRAYIEALKEIGEIQEIEQTVDWNLEIGGIIRRSYDLRAPAPLFNTIKGIEKGFRVLGAPAGASRQPKLFLSRVAISLGLPPTANVNEILNVLINAYTVKPIKPTIVQTGFCKENILKDNDVNLERFPVPYIHDGDGGRYFNTWGTIVVKTPDGSWTNWGLSRFMLLNDKCLISGVVPKQHTDIIYSMWKEKKQPMPFAIFQGGAPIIPFISGLAIPEGVNEVDVIGGIIGQPLELVKCETVELFVPANAEIVVEGTMSYDELVSEGPMGEFSGNLCTASENTKPVMHISAITYRNSPILPVVAAGYPIEENHTCWALGMSAKILADLRAANFPVTSCFIPFETAVHWLVITVSRDYIWSQKNAGHYFVDALITKVKEVCFNIKPAIFIAKIILVADDIDPSDINQVCWAFATRCRPKDHLISENEPLPMPLLGFLTSREKASLKSDKIIYNCLRPEEWTRQEIPIPATFERSWPEEIKNKILSNWESYGYKIK</sequence>
<proteinExistence type="inferred from homology"/>
<feature type="binding site" evidence="1">
    <location>
        <position position="189"/>
    </location>
    <ligand>
        <name>prenylated FMN</name>
        <dbReference type="ChEBI" id="CHEBI:87746"/>
    </ligand>
</feature>
<feature type="active site" description="Proton donor" evidence="1">
    <location>
        <position position="279"/>
    </location>
</feature>
<comment type="cofactor">
    <cofactor evidence="1">
        <name>Mn(2+)</name>
        <dbReference type="ChEBI" id="CHEBI:29035"/>
    </cofactor>
    <text evidence="1">Binds 1 Mn(2+) per subunit.</text>
</comment>
<feature type="domain" description="3-octaprenyl-4-hydroxybenzoate carboxy-lyase-like C-terminal" evidence="4">
    <location>
        <begin position="321"/>
        <end position="430"/>
    </location>
</feature>
<comment type="subunit">
    <text evidence="1">Homodimer.</text>
</comment>
<dbReference type="Gene3D" id="1.20.5.4570">
    <property type="match status" value="1"/>
</dbReference>
<dbReference type="InterPro" id="IPR032903">
    <property type="entry name" value="FDC-like"/>
</dbReference>
<accession>A0A0W0W6T4</accession>
<protein>
    <recommendedName>
        <fullName evidence="1">Pyrrole-2-carboxylic acid decarboxylase</fullName>
        <shortName evidence="1">P2C decarboxylase</shortName>
        <ecNumber evidence="1">4.1.1.93</ecNumber>
    </recommendedName>
</protein>
<keyword evidence="1" id="KW-0288">FMN</keyword>
<gene>
    <name evidence="5" type="primary">ubiD_1</name>
    <name evidence="5" type="ORF">Lmac_1116</name>
</gene>
<dbReference type="HAMAP" id="MF_01983">
    <property type="entry name" value="UbiD_FDC"/>
    <property type="match status" value="1"/>
</dbReference>
<feature type="binding site" evidence="1">
    <location>
        <position position="188"/>
    </location>
    <ligand>
        <name>prenylated FMN</name>
        <dbReference type="ChEBI" id="CHEBI:87746"/>
    </ligand>
</feature>
<keyword evidence="1" id="KW-0285">Flavoprotein</keyword>
<dbReference type="SUPFAM" id="SSF143968">
    <property type="entry name" value="UbiD C-terminal domain-like"/>
    <property type="match status" value="1"/>
</dbReference>
<comment type="function">
    <text evidence="1">Catalyzes the prenyl-FMN-dependent decarboxylation of pyrrole-2-carboxylate (P2C). Can also catalyze the carboxylation of pyrrole in the presence of elevated concentrations of CO(2) or bicarbonate.</text>
</comment>